<evidence type="ECO:0008006" key="4">
    <source>
        <dbReference type="Google" id="ProtNLM"/>
    </source>
</evidence>
<sequence>MGRENQNGLHLLGLFVAIGLSVAGYFIGQTLYNAKVGLNTAVVKGLAERRVVADRANWEIVYKVKGTSREEVPKLYQQAEENQRKISTLLKDNGFSDSEIQLGVINYEYLEYRDDNQNLVDQTHTLVGNISVETDKVELVSKVRTSVNTLIAQGLDIENRSPAYRFTKLNEIKPEMLREATQNARIAANEFAENAGVTVGSIQSALQGSFYVRDAGEEYGDTVKLEKDVRVVTTITFFLTE</sequence>
<dbReference type="AlphaFoldDB" id="A0A1M7YGT7"/>
<name>A0A1M7YGT7_9BACT</name>
<evidence type="ECO:0000313" key="3">
    <source>
        <dbReference type="Proteomes" id="UP000184603"/>
    </source>
</evidence>
<proteinExistence type="predicted"/>
<gene>
    <name evidence="2" type="ORF">SAMN02745220_04228</name>
</gene>
<evidence type="ECO:0000256" key="1">
    <source>
        <dbReference type="SAM" id="Phobius"/>
    </source>
</evidence>
<dbReference type="EMBL" id="FRFE01000029">
    <property type="protein sequence ID" value="SHO51806.1"/>
    <property type="molecule type" value="Genomic_DNA"/>
</dbReference>
<dbReference type="InterPro" id="IPR007497">
    <property type="entry name" value="SIMPL/DUF541"/>
</dbReference>
<dbReference type="PANTHER" id="PTHR34387:SF2">
    <property type="entry name" value="SLR1258 PROTEIN"/>
    <property type="match status" value="1"/>
</dbReference>
<organism evidence="2 3">
    <name type="scientific">Desulfopila aestuarii DSM 18488</name>
    <dbReference type="NCBI Taxonomy" id="1121416"/>
    <lineage>
        <taxon>Bacteria</taxon>
        <taxon>Pseudomonadati</taxon>
        <taxon>Thermodesulfobacteriota</taxon>
        <taxon>Desulfobulbia</taxon>
        <taxon>Desulfobulbales</taxon>
        <taxon>Desulfocapsaceae</taxon>
        <taxon>Desulfopila</taxon>
    </lineage>
</organism>
<protein>
    <recommendedName>
        <fullName evidence="4">SIMPL domain-containing protein</fullName>
    </recommendedName>
</protein>
<dbReference type="PANTHER" id="PTHR34387">
    <property type="entry name" value="SLR1258 PROTEIN"/>
    <property type="match status" value="1"/>
</dbReference>
<dbReference type="RefSeq" id="WP_073615646.1">
    <property type="nucleotide sequence ID" value="NZ_FRFE01000029.1"/>
</dbReference>
<keyword evidence="1" id="KW-1133">Transmembrane helix</keyword>
<reference evidence="2 3" key="1">
    <citation type="submission" date="2016-12" db="EMBL/GenBank/DDBJ databases">
        <authorList>
            <person name="Song W.-J."/>
            <person name="Kurnit D.M."/>
        </authorList>
    </citation>
    <scope>NUCLEOTIDE SEQUENCE [LARGE SCALE GENOMIC DNA]</scope>
    <source>
        <strain evidence="2 3">DSM 18488</strain>
    </source>
</reference>
<keyword evidence="1" id="KW-0812">Transmembrane</keyword>
<feature type="transmembrane region" description="Helical" evidence="1">
    <location>
        <begin position="12"/>
        <end position="32"/>
    </location>
</feature>
<keyword evidence="1" id="KW-0472">Membrane</keyword>
<dbReference type="OrthoDB" id="9806540at2"/>
<dbReference type="GO" id="GO:0006974">
    <property type="term" value="P:DNA damage response"/>
    <property type="evidence" value="ECO:0007669"/>
    <property type="project" value="TreeGrafter"/>
</dbReference>
<keyword evidence="3" id="KW-1185">Reference proteome</keyword>
<dbReference type="Proteomes" id="UP000184603">
    <property type="component" value="Unassembled WGS sequence"/>
</dbReference>
<dbReference type="PIRSF" id="PIRSF029033">
    <property type="entry name" value="UCP029033"/>
    <property type="match status" value="1"/>
</dbReference>
<accession>A0A1M7YGT7</accession>
<dbReference type="Pfam" id="PF04402">
    <property type="entry name" value="SIMPL"/>
    <property type="match status" value="1"/>
</dbReference>
<dbReference type="STRING" id="1121416.SAMN02745220_04228"/>
<dbReference type="InterPro" id="IPR052022">
    <property type="entry name" value="26kDa_periplasmic_antigen"/>
</dbReference>
<evidence type="ECO:0000313" key="2">
    <source>
        <dbReference type="EMBL" id="SHO51806.1"/>
    </source>
</evidence>
<dbReference type="InterPro" id="IPR016907">
    <property type="entry name" value="UCP029033"/>
</dbReference>